<evidence type="ECO:0000259" key="6">
    <source>
        <dbReference type="Pfam" id="PF04542"/>
    </source>
</evidence>
<evidence type="ECO:0000313" key="9">
    <source>
        <dbReference type="Proteomes" id="UP001197247"/>
    </source>
</evidence>
<protein>
    <recommendedName>
        <fullName evidence="10">RNA polymerase sigma-70 factor (ECF subfamily)</fullName>
    </recommendedName>
</protein>
<feature type="domain" description="RNA polymerase sigma-70 region 2" evidence="6">
    <location>
        <begin position="23"/>
        <end position="81"/>
    </location>
</feature>
<dbReference type="InterPro" id="IPR039425">
    <property type="entry name" value="RNA_pol_sigma-70-like"/>
</dbReference>
<evidence type="ECO:0000256" key="2">
    <source>
        <dbReference type="ARBA" id="ARBA00023015"/>
    </source>
</evidence>
<sequence>MPPKPADDLSGPGGEVLAEAGAAVLAYALGLSGDWHSAQDLVQEALLRLCQNPAANRWERSGRLLRSVVHNLAVDQSRRRAARPDELLMGLVRDGDVPLAPGPDPSDGVTDSLAVQQLLACLHPHQAGVVRRLYVDGLTMSEVAAELRIPVGTVKSRNHQALALMRRSVVRG</sequence>
<dbReference type="Pfam" id="PF04542">
    <property type="entry name" value="Sigma70_r2"/>
    <property type="match status" value="1"/>
</dbReference>
<evidence type="ECO:0000256" key="5">
    <source>
        <dbReference type="ARBA" id="ARBA00023163"/>
    </source>
</evidence>
<evidence type="ECO:0000256" key="1">
    <source>
        <dbReference type="ARBA" id="ARBA00010641"/>
    </source>
</evidence>
<comment type="similarity">
    <text evidence="1">Belongs to the sigma-70 factor family. ECF subfamily.</text>
</comment>
<keyword evidence="5" id="KW-0804">Transcription</keyword>
<dbReference type="InterPro" id="IPR007630">
    <property type="entry name" value="RNA_pol_sigma70_r4"/>
</dbReference>
<keyword evidence="3" id="KW-0731">Sigma factor</keyword>
<dbReference type="PANTHER" id="PTHR43133:SF52">
    <property type="entry name" value="ECF RNA POLYMERASE SIGMA FACTOR SIGL"/>
    <property type="match status" value="1"/>
</dbReference>
<evidence type="ECO:0000256" key="4">
    <source>
        <dbReference type="ARBA" id="ARBA00023125"/>
    </source>
</evidence>
<dbReference type="InterPro" id="IPR013325">
    <property type="entry name" value="RNA_pol_sigma_r2"/>
</dbReference>
<evidence type="ECO:0000256" key="3">
    <source>
        <dbReference type="ARBA" id="ARBA00023082"/>
    </source>
</evidence>
<comment type="caution">
    <text evidence="8">The sequence shown here is derived from an EMBL/GenBank/DDBJ whole genome shotgun (WGS) entry which is preliminary data.</text>
</comment>
<evidence type="ECO:0000313" key="8">
    <source>
        <dbReference type="EMBL" id="MBT0772838.1"/>
    </source>
</evidence>
<name>A0ABS5TPT7_9ACTN</name>
<dbReference type="PANTHER" id="PTHR43133">
    <property type="entry name" value="RNA POLYMERASE ECF-TYPE SIGMA FACTO"/>
    <property type="match status" value="1"/>
</dbReference>
<evidence type="ECO:0000259" key="7">
    <source>
        <dbReference type="Pfam" id="PF04545"/>
    </source>
</evidence>
<dbReference type="Proteomes" id="UP001197247">
    <property type="component" value="Unassembled WGS sequence"/>
</dbReference>
<keyword evidence="2" id="KW-0805">Transcription regulation</keyword>
<dbReference type="Pfam" id="PF04545">
    <property type="entry name" value="Sigma70_r4"/>
    <property type="match status" value="1"/>
</dbReference>
<dbReference type="SUPFAM" id="SSF88946">
    <property type="entry name" value="Sigma2 domain of RNA polymerase sigma factors"/>
    <property type="match status" value="1"/>
</dbReference>
<organism evidence="8 9">
    <name type="scientific">Kineosporia corallincola</name>
    <dbReference type="NCBI Taxonomy" id="2835133"/>
    <lineage>
        <taxon>Bacteria</taxon>
        <taxon>Bacillati</taxon>
        <taxon>Actinomycetota</taxon>
        <taxon>Actinomycetes</taxon>
        <taxon>Kineosporiales</taxon>
        <taxon>Kineosporiaceae</taxon>
        <taxon>Kineosporia</taxon>
    </lineage>
</organism>
<gene>
    <name evidence="8" type="ORF">KIH74_28105</name>
</gene>
<accession>A0ABS5TPT7</accession>
<dbReference type="Gene3D" id="1.10.1740.10">
    <property type="match status" value="1"/>
</dbReference>
<dbReference type="RefSeq" id="WP_214159380.1">
    <property type="nucleotide sequence ID" value="NZ_JAHBAY010000014.1"/>
</dbReference>
<keyword evidence="4" id="KW-0238">DNA-binding</keyword>
<feature type="domain" description="RNA polymerase sigma-70 region 4" evidence="7">
    <location>
        <begin position="118"/>
        <end position="166"/>
    </location>
</feature>
<dbReference type="SUPFAM" id="SSF88659">
    <property type="entry name" value="Sigma3 and sigma4 domains of RNA polymerase sigma factors"/>
    <property type="match status" value="1"/>
</dbReference>
<dbReference type="Gene3D" id="1.10.10.10">
    <property type="entry name" value="Winged helix-like DNA-binding domain superfamily/Winged helix DNA-binding domain"/>
    <property type="match status" value="1"/>
</dbReference>
<dbReference type="InterPro" id="IPR013324">
    <property type="entry name" value="RNA_pol_sigma_r3/r4-like"/>
</dbReference>
<keyword evidence="9" id="KW-1185">Reference proteome</keyword>
<dbReference type="InterPro" id="IPR036388">
    <property type="entry name" value="WH-like_DNA-bd_sf"/>
</dbReference>
<reference evidence="8 9" key="1">
    <citation type="submission" date="2021-05" db="EMBL/GenBank/DDBJ databases">
        <title>Kineosporia and Streptomyces sp. nov. two new marine actinobacteria isolated from Coral.</title>
        <authorList>
            <person name="Buangrab K."/>
            <person name="Sutthacheep M."/>
            <person name="Yeemin T."/>
            <person name="Harunari E."/>
            <person name="Igarashi Y."/>
            <person name="Kanchanasin P."/>
            <person name="Tanasupawat S."/>
            <person name="Phongsopitanun W."/>
        </authorList>
    </citation>
    <scope>NUCLEOTIDE SEQUENCE [LARGE SCALE GENOMIC DNA]</scope>
    <source>
        <strain evidence="8 9">J2-2</strain>
    </source>
</reference>
<evidence type="ECO:0008006" key="10">
    <source>
        <dbReference type="Google" id="ProtNLM"/>
    </source>
</evidence>
<dbReference type="EMBL" id="JAHBAY010000014">
    <property type="protein sequence ID" value="MBT0772838.1"/>
    <property type="molecule type" value="Genomic_DNA"/>
</dbReference>
<dbReference type="InterPro" id="IPR007627">
    <property type="entry name" value="RNA_pol_sigma70_r2"/>
</dbReference>
<dbReference type="CDD" id="cd06171">
    <property type="entry name" value="Sigma70_r4"/>
    <property type="match status" value="1"/>
</dbReference>
<proteinExistence type="inferred from homology"/>